<feature type="compositionally biased region" description="Polar residues" evidence="1">
    <location>
        <begin position="433"/>
        <end position="444"/>
    </location>
</feature>
<proteinExistence type="predicted"/>
<feature type="region of interest" description="Disordered" evidence="1">
    <location>
        <begin position="800"/>
        <end position="832"/>
    </location>
</feature>
<dbReference type="OrthoDB" id="330877at2759"/>
<evidence type="ECO:0000313" key="3">
    <source>
        <dbReference type="Proteomes" id="UP000224006"/>
    </source>
</evidence>
<accession>A0A2A9MPS4</accession>
<dbReference type="GeneID" id="40305491"/>
<evidence type="ECO:0000313" key="2">
    <source>
        <dbReference type="EMBL" id="PFH38087.1"/>
    </source>
</evidence>
<dbReference type="AlphaFoldDB" id="A0A2A9MPS4"/>
<dbReference type="KEGG" id="bbes:BESB_004280"/>
<comment type="caution">
    <text evidence="2">The sequence shown here is derived from an EMBL/GenBank/DDBJ whole genome shotgun (WGS) entry which is preliminary data.</text>
</comment>
<protein>
    <submittedName>
        <fullName evidence="2">Uncharacterized protein</fullName>
    </submittedName>
</protein>
<dbReference type="VEuPathDB" id="ToxoDB:BESB_004280"/>
<evidence type="ECO:0000256" key="1">
    <source>
        <dbReference type="SAM" id="MobiDB-lite"/>
    </source>
</evidence>
<gene>
    <name evidence="2" type="ORF">BESB_004280</name>
</gene>
<dbReference type="Proteomes" id="UP000224006">
    <property type="component" value="Chromosome I"/>
</dbReference>
<feature type="region of interest" description="Disordered" evidence="1">
    <location>
        <begin position="427"/>
        <end position="452"/>
    </location>
</feature>
<name>A0A2A9MPS4_BESBE</name>
<organism evidence="2 3">
    <name type="scientific">Besnoitia besnoiti</name>
    <name type="common">Apicomplexan protozoan</name>
    <dbReference type="NCBI Taxonomy" id="94643"/>
    <lineage>
        <taxon>Eukaryota</taxon>
        <taxon>Sar</taxon>
        <taxon>Alveolata</taxon>
        <taxon>Apicomplexa</taxon>
        <taxon>Conoidasida</taxon>
        <taxon>Coccidia</taxon>
        <taxon>Eucoccidiorida</taxon>
        <taxon>Eimeriorina</taxon>
        <taxon>Sarcocystidae</taxon>
        <taxon>Besnoitia</taxon>
    </lineage>
</organism>
<feature type="compositionally biased region" description="Basic and acidic residues" evidence="1">
    <location>
        <begin position="818"/>
        <end position="832"/>
    </location>
</feature>
<dbReference type="RefSeq" id="XP_029222096.1">
    <property type="nucleotide sequence ID" value="XM_029359183.1"/>
</dbReference>
<keyword evidence="3" id="KW-1185">Reference proteome</keyword>
<reference evidence="2 3" key="1">
    <citation type="submission" date="2017-09" db="EMBL/GenBank/DDBJ databases">
        <title>Genome sequencing of Besnoitia besnoiti strain Bb-Ger1.</title>
        <authorList>
            <person name="Schares G."/>
            <person name="Venepally P."/>
            <person name="Lorenzi H.A."/>
        </authorList>
    </citation>
    <scope>NUCLEOTIDE SEQUENCE [LARGE SCALE GENOMIC DNA]</scope>
    <source>
        <strain evidence="2 3">Bb-Ger1</strain>
    </source>
</reference>
<feature type="region of interest" description="Disordered" evidence="1">
    <location>
        <begin position="343"/>
        <end position="367"/>
    </location>
</feature>
<sequence length="832" mass="86154">MPQFCAAMRCRYTRRRMAPGSALFLVVVFSCLFFLLFVPPAFSAEIHPADRQCASFSRIKVPFFLLDKAYTYDLSALVTAAPPTGWVCQATHTAPHRETSPLLFAIFSSFLGEPPVGASKGRVTSPSEDVFGARGGKHSSADPHYELAGGARVFYAFNPCRLLSQDCVNISEASEGGVYANRYAVSRRGRLFKYKGPVEDGNCIGNLVPNPLPLTPWRAELKKMEEQTWMRVFDDAADSRAGVPAPDGVVTDGDDPRWSPLDALEAEAGLQAIFRVYEPSCPAQIIRVKVKIECAAEDAAADASPFHRCQESDPCVYEMTMKAKAGCPTGSTTYRPALPFLSESDSEASSDATEKAEKASTAAASSVEPKRAGAALPAVSVAAVKRVLEAAQATGNGFLLSEMRSLSSAGLLDASVKEKLSAAAPHVPAAPTLSATEATPQPTSLPAGESRPPSVASSSWMLHAPASVSFASLSSSVPGSLRAFLTHPVVPTPLVAGGDPSAETAHKYALLRIALCALIIFGAYWAIKDWITREFAVRGTGGSAASKGLPGSLASSASAASASFAGDAPHKIGTLFAAAQGAWTEQTGGGGGSGRPAAAAGASVQTARAGGYGSFCKGGGSPALFNFYGGVKTAQASATESARARAFEASPGGSEAFAWPQGSGVHTPGYGGAEGGATQSRAERLCVPEVFSLSPTHHAGKHDASIPLAASPGAGRAASWRDGEDEWFADPTPEAAELRASRGSTTASHGDDVESGLDAARGATGLGLGLDRCPGSFFPEEDAGGAGACDDLHAWTEPAFAEDTADALPPLELGAPRGGDRDARRHDPKASA</sequence>
<dbReference type="EMBL" id="NWUJ01000001">
    <property type="protein sequence ID" value="PFH38087.1"/>
    <property type="molecule type" value="Genomic_DNA"/>
</dbReference>
<feature type="region of interest" description="Disordered" evidence="1">
    <location>
        <begin position="696"/>
        <end position="758"/>
    </location>
</feature>